<name>A0A8H6HGK7_9AGAR</name>
<organism evidence="1 2">
    <name type="scientific">Ephemerocybe angulata</name>
    <dbReference type="NCBI Taxonomy" id="980116"/>
    <lineage>
        <taxon>Eukaryota</taxon>
        <taxon>Fungi</taxon>
        <taxon>Dikarya</taxon>
        <taxon>Basidiomycota</taxon>
        <taxon>Agaricomycotina</taxon>
        <taxon>Agaricomycetes</taxon>
        <taxon>Agaricomycetidae</taxon>
        <taxon>Agaricales</taxon>
        <taxon>Agaricineae</taxon>
        <taxon>Psathyrellaceae</taxon>
        <taxon>Ephemerocybe</taxon>
    </lineage>
</organism>
<keyword evidence="2" id="KW-1185">Reference proteome</keyword>
<dbReference type="AlphaFoldDB" id="A0A8H6HGK7"/>
<reference evidence="1 2" key="1">
    <citation type="submission" date="2020-07" db="EMBL/GenBank/DDBJ databases">
        <title>Comparative genomics of pyrophilous fungi reveals a link between fire events and developmental genes.</title>
        <authorList>
            <consortium name="DOE Joint Genome Institute"/>
            <person name="Steindorff A.S."/>
            <person name="Carver A."/>
            <person name="Calhoun S."/>
            <person name="Stillman K."/>
            <person name="Liu H."/>
            <person name="Lipzen A."/>
            <person name="Pangilinan J."/>
            <person name="Labutti K."/>
            <person name="Bruns T.D."/>
            <person name="Grigoriev I.V."/>
        </authorList>
    </citation>
    <scope>NUCLEOTIDE SEQUENCE [LARGE SCALE GENOMIC DNA]</scope>
    <source>
        <strain evidence="1 2">CBS 144469</strain>
    </source>
</reference>
<gene>
    <name evidence="1" type="ORF">DFP72DRAFT_1076784</name>
</gene>
<evidence type="ECO:0000313" key="2">
    <source>
        <dbReference type="Proteomes" id="UP000521943"/>
    </source>
</evidence>
<protein>
    <submittedName>
        <fullName evidence="1">Uncharacterized protein</fullName>
    </submittedName>
</protein>
<dbReference type="EMBL" id="JACGCI010000097">
    <property type="protein sequence ID" value="KAF6746005.1"/>
    <property type="molecule type" value="Genomic_DNA"/>
</dbReference>
<accession>A0A8H6HGK7</accession>
<proteinExistence type="predicted"/>
<comment type="caution">
    <text evidence="1">The sequence shown here is derived from an EMBL/GenBank/DDBJ whole genome shotgun (WGS) entry which is preliminary data.</text>
</comment>
<sequence length="257" mass="27972">MPIVLTDDEWDEQRATLVPRIEEVFASDKSISELASEIGSIVEEYPTSACTEALVSAIVNANHSNPAKADPIIQALVPHVAAWQAIDIDWAGSRGTFYDVFSVDLLELLKTILFETQLHQPKRTKVEATNLTLSTALLSAAIIKHGLFKAVHVPYGFAYDALKLPGYGSSKSRSEVLAVGACLQLSTAGKLMMEKNLEQVFGKEKIVNALKALKENGTIKHPLGLDLLDHTIENAEADFPRSYSAGDAWAKVFPPSN</sequence>
<dbReference type="Proteomes" id="UP000521943">
    <property type="component" value="Unassembled WGS sequence"/>
</dbReference>
<dbReference type="OrthoDB" id="3010872at2759"/>
<evidence type="ECO:0000313" key="1">
    <source>
        <dbReference type="EMBL" id="KAF6746005.1"/>
    </source>
</evidence>